<evidence type="ECO:0000256" key="1">
    <source>
        <dbReference type="ARBA" id="ARBA00022737"/>
    </source>
</evidence>
<dbReference type="AlphaFoldDB" id="A0A096B5H4"/>
<proteinExistence type="predicted"/>
<dbReference type="PATRIC" id="fig|742738.3.peg.2680"/>
<feature type="domain" description="SLH" evidence="3">
    <location>
        <begin position="93"/>
        <end position="156"/>
    </location>
</feature>
<protein>
    <recommendedName>
        <fullName evidence="3">SLH domain-containing protein</fullName>
    </recommendedName>
</protein>
<sequence>MRNLKRALSLALAAIMLVGMMVVSASAASYNDLTDKDQIVNKDAVSMLVTLGVIEGKPDGSYAPTEGVDRAQMAKMISVIMNQGVDNGALYENSPSGLTDISSHWAKGHINYCYTTGIIAGRGNGKFDPDAGVTGSEAAKMLLVAAGYDPAIEGLTGTDWEINTNALASKLGIFRNFKGSVAEPLSRDNAALLIYNALDVEMIESYTNNGYAMAYSDARTILSSMYGVYKVEGVVVGNKWAELDKTDSDSALKDGKTVLDNVVLYSSTTSNTTKDEGVAQSGKIAFNVDTPVDFLGKTVTMYIEKTTILSDSKVLGVSTKDDVNVINATAATQSTVKDYLKGTGVAVTKGTEFYVNYGYCKTEEDAHNLINDYSYAANNSDKFNLNGVDVEIIDNNNDGDAEYVLFTRETLSEVRTYSEKNETISFYAPGYDKNNELANKTVTETEDFEDVVFNDEVTTDDLILYVQYGGRTYISAPEVVTGKMTRVDRDKADELFITVDGEEYRQSYILDAASLVDVDLTRFDIADAKNEPGFDNSYDFVLDSNGYVIAIRPAEEVVTNYALVVDSAWTLNALDRSGQVKILMTDGTVKTYSINWKNSAKAMEDINSILTTDDVKGKSNDVKLETYLGTRDVNQPGSGSYNKTGVATGSIITYTLSDDDVLTIKHVLQGNTLKGNDSEIDSSVNTSSTAGVADNGTVIRMNTSVDQSLQYTAPNGYTGGRGSITVKAGAEDAKTYAVDKNTVAFYYWTNAKGETEYGVATGWDHMSDVANNTEVQVYPTLDKTSYKTYEATDLADVILFEAEAKATSANYMLVLSANAIGKDLLELNVVFEDGTVQAVEVDDDGGHDWDDEASYMKAYTYAENADGTYDIGDDVENAGTAKLLKNGTVDSSLKGYIALSGKANVWDVTDVDTAEDKTALGTFPYNTKVNAVIVEDDNAIRTAWIWEVEEGDNDIDDNNPIATEVTKIDADNFKIYLNAFVGADNRVAVITRAMEKAGYTDVTFASAANNEYTVTAQVKSSSGISTSLTFTTVTRWFSDSAIGAENVDNYNNAADLPDNSALIGDGSDLATITGGSVGTDITAGDNMMFTYTTKGTGNVVLTISDRSGVVYRETHGTAGSPSASVAAGQHYFYISLDNGSLNTSSTSNKVDTANDKCTFAGKLADGNYVWSVTENGTTVASGSFTLDRGV</sequence>
<dbReference type="Pfam" id="PF00395">
    <property type="entry name" value="SLH"/>
    <property type="match status" value="2"/>
</dbReference>
<dbReference type="EMBL" id="ADLO01000082">
    <property type="protein sequence ID" value="KGF54648.1"/>
    <property type="molecule type" value="Genomic_DNA"/>
</dbReference>
<dbReference type="eggNOG" id="COG4196">
    <property type="taxonomic scope" value="Bacteria"/>
</dbReference>
<dbReference type="InterPro" id="IPR001119">
    <property type="entry name" value="SLH_dom"/>
</dbReference>
<dbReference type="PROSITE" id="PS51272">
    <property type="entry name" value="SLH"/>
    <property type="match status" value="2"/>
</dbReference>
<feature type="chain" id="PRO_5001916946" description="SLH domain-containing protein" evidence="2">
    <location>
        <begin position="28"/>
        <end position="1190"/>
    </location>
</feature>
<keyword evidence="2" id="KW-0732">Signal</keyword>
<dbReference type="RefSeq" id="WP_044941817.1">
    <property type="nucleotide sequence ID" value="NZ_KN174164.1"/>
</dbReference>
<gene>
    <name evidence="4" type="ORF">HMPREF9460_02611</name>
</gene>
<name>A0A096B5H4_FLAPL</name>
<dbReference type="HOGENOM" id="CLU_007927_0_0_9"/>
<accession>A0A096B5H4</accession>
<organism evidence="4 5">
    <name type="scientific">Flavonifractor plautii 1_3_50AFAA</name>
    <dbReference type="NCBI Taxonomy" id="742738"/>
    <lineage>
        <taxon>Bacteria</taxon>
        <taxon>Bacillati</taxon>
        <taxon>Bacillota</taxon>
        <taxon>Clostridia</taxon>
        <taxon>Eubacteriales</taxon>
        <taxon>Oscillospiraceae</taxon>
        <taxon>Flavonifractor</taxon>
    </lineage>
</organism>
<evidence type="ECO:0000313" key="5">
    <source>
        <dbReference type="Proteomes" id="UP000029585"/>
    </source>
</evidence>
<feature type="domain" description="SLH" evidence="3">
    <location>
        <begin position="28"/>
        <end position="91"/>
    </location>
</feature>
<comment type="caution">
    <text evidence="4">The sequence shown here is derived from an EMBL/GenBank/DDBJ whole genome shotgun (WGS) entry which is preliminary data.</text>
</comment>
<keyword evidence="1" id="KW-0677">Repeat</keyword>
<feature type="signal peptide" evidence="2">
    <location>
        <begin position="1"/>
        <end position="27"/>
    </location>
</feature>
<reference evidence="4 5" key="1">
    <citation type="submission" date="2011-08" db="EMBL/GenBank/DDBJ databases">
        <title>The Genome Sequence of Clostridium orbiscindens 1_3_50AFAA.</title>
        <authorList>
            <consortium name="The Broad Institute Genome Sequencing Platform"/>
            <person name="Earl A."/>
            <person name="Ward D."/>
            <person name="Feldgarden M."/>
            <person name="Gevers D."/>
            <person name="Daigneault M."/>
            <person name="Strauss J."/>
            <person name="Allen-Vercoe E."/>
            <person name="Young S.K."/>
            <person name="Zeng Q."/>
            <person name="Gargeya S."/>
            <person name="Fitzgerald M."/>
            <person name="Haas B."/>
            <person name="Abouelleil A."/>
            <person name="Alvarado L."/>
            <person name="Arachchi H.M."/>
            <person name="Berlin A."/>
            <person name="Brown A."/>
            <person name="Chapman S.B."/>
            <person name="Chen Z."/>
            <person name="Dunbar C."/>
            <person name="Freedman E."/>
            <person name="Gearin G."/>
            <person name="Gellesch M."/>
            <person name="Goldberg J."/>
            <person name="Griggs A."/>
            <person name="Gujja S."/>
            <person name="Heiman D."/>
            <person name="Howarth C."/>
            <person name="Larson L."/>
            <person name="Lui A."/>
            <person name="MacDonald P.J.P."/>
            <person name="Montmayeur A."/>
            <person name="Murphy C."/>
            <person name="Neiman D."/>
            <person name="Pearson M."/>
            <person name="Priest M."/>
            <person name="Roberts A."/>
            <person name="Saif S."/>
            <person name="Shea T."/>
            <person name="Shenoy N."/>
            <person name="Sisk P."/>
            <person name="Stolte C."/>
            <person name="Sykes S."/>
            <person name="Wortman J."/>
            <person name="Nusbaum C."/>
            <person name="Birren B."/>
        </authorList>
    </citation>
    <scope>NUCLEOTIDE SEQUENCE [LARGE SCALE GENOMIC DNA]</scope>
    <source>
        <strain evidence="4 5">1_3_50AFAA</strain>
    </source>
</reference>
<keyword evidence="5" id="KW-1185">Reference proteome</keyword>
<evidence type="ECO:0000256" key="2">
    <source>
        <dbReference type="SAM" id="SignalP"/>
    </source>
</evidence>
<evidence type="ECO:0000313" key="4">
    <source>
        <dbReference type="EMBL" id="KGF54648.1"/>
    </source>
</evidence>
<dbReference type="Proteomes" id="UP000029585">
    <property type="component" value="Unassembled WGS sequence"/>
</dbReference>
<evidence type="ECO:0000259" key="3">
    <source>
        <dbReference type="PROSITE" id="PS51272"/>
    </source>
</evidence>